<evidence type="ECO:0000313" key="3">
    <source>
        <dbReference type="EMBL" id="MFC7273966.1"/>
    </source>
</evidence>
<keyword evidence="2" id="KW-0472">Membrane</keyword>
<evidence type="ECO:0000256" key="1">
    <source>
        <dbReference type="SAM" id="MobiDB-lite"/>
    </source>
</evidence>
<feature type="transmembrane region" description="Helical" evidence="2">
    <location>
        <begin position="31"/>
        <end position="52"/>
    </location>
</feature>
<comment type="caution">
    <text evidence="3">The sequence shown here is derived from an EMBL/GenBank/DDBJ whole genome shotgun (WGS) entry which is preliminary data.</text>
</comment>
<accession>A0ABW2HMB8</accession>
<keyword evidence="4" id="KW-1185">Reference proteome</keyword>
<dbReference type="RefSeq" id="WP_378965598.1">
    <property type="nucleotide sequence ID" value="NZ_JBHTBJ010000004.1"/>
</dbReference>
<protein>
    <submittedName>
        <fullName evidence="3">Uncharacterized protein</fullName>
    </submittedName>
</protein>
<feature type="region of interest" description="Disordered" evidence="1">
    <location>
        <begin position="57"/>
        <end position="83"/>
    </location>
</feature>
<sequence length="83" mass="9093">MIRPSVLLFAFVISAPALYRYVLDQLDLTDVLIRFIIAVPIAALLLAALRFVTAGYGRTDDEEPEGTPVTPTPVDVHEVEKPA</sequence>
<evidence type="ECO:0000256" key="2">
    <source>
        <dbReference type="SAM" id="Phobius"/>
    </source>
</evidence>
<reference evidence="4" key="1">
    <citation type="journal article" date="2019" name="Int. J. Syst. Evol. Microbiol.">
        <title>The Global Catalogue of Microorganisms (GCM) 10K type strain sequencing project: providing services to taxonomists for standard genome sequencing and annotation.</title>
        <authorList>
            <consortium name="The Broad Institute Genomics Platform"/>
            <consortium name="The Broad Institute Genome Sequencing Center for Infectious Disease"/>
            <person name="Wu L."/>
            <person name="Ma J."/>
        </authorList>
    </citation>
    <scope>NUCLEOTIDE SEQUENCE [LARGE SCALE GENOMIC DNA]</scope>
    <source>
        <strain evidence="4">XZYJT-10</strain>
    </source>
</reference>
<dbReference type="EMBL" id="JBHTBJ010000004">
    <property type="protein sequence ID" value="MFC7273966.1"/>
    <property type="molecule type" value="Genomic_DNA"/>
</dbReference>
<dbReference type="Proteomes" id="UP001596548">
    <property type="component" value="Unassembled WGS sequence"/>
</dbReference>
<evidence type="ECO:0000313" key="4">
    <source>
        <dbReference type="Proteomes" id="UP001596548"/>
    </source>
</evidence>
<keyword evidence="2" id="KW-0812">Transmembrane</keyword>
<name>A0ABW2HMB8_9ACTN</name>
<keyword evidence="2" id="KW-1133">Transmembrane helix</keyword>
<proteinExistence type="predicted"/>
<organism evidence="3 4">
    <name type="scientific">Paractinoplanes rhizophilus</name>
    <dbReference type="NCBI Taxonomy" id="1416877"/>
    <lineage>
        <taxon>Bacteria</taxon>
        <taxon>Bacillati</taxon>
        <taxon>Actinomycetota</taxon>
        <taxon>Actinomycetes</taxon>
        <taxon>Micromonosporales</taxon>
        <taxon>Micromonosporaceae</taxon>
        <taxon>Paractinoplanes</taxon>
    </lineage>
</organism>
<gene>
    <name evidence="3" type="ORF">ACFQS1_08250</name>
</gene>